<comment type="caution">
    <text evidence="2">The sequence shown here is derived from an EMBL/GenBank/DDBJ whole genome shotgun (WGS) entry which is preliminary data.</text>
</comment>
<organism evidence="2 3">
    <name type="scientific">Rhodocollybia butyracea</name>
    <dbReference type="NCBI Taxonomy" id="206335"/>
    <lineage>
        <taxon>Eukaryota</taxon>
        <taxon>Fungi</taxon>
        <taxon>Dikarya</taxon>
        <taxon>Basidiomycota</taxon>
        <taxon>Agaricomycotina</taxon>
        <taxon>Agaricomycetes</taxon>
        <taxon>Agaricomycetidae</taxon>
        <taxon>Agaricales</taxon>
        <taxon>Marasmiineae</taxon>
        <taxon>Omphalotaceae</taxon>
        <taxon>Rhodocollybia</taxon>
    </lineage>
</organism>
<feature type="region of interest" description="Disordered" evidence="1">
    <location>
        <begin position="50"/>
        <end position="69"/>
    </location>
</feature>
<evidence type="ECO:0000313" key="3">
    <source>
        <dbReference type="Proteomes" id="UP000772434"/>
    </source>
</evidence>
<dbReference type="EMBL" id="JADNRY010000022">
    <property type="protein sequence ID" value="KAF9072801.1"/>
    <property type="molecule type" value="Genomic_DNA"/>
</dbReference>
<dbReference type="Proteomes" id="UP000772434">
    <property type="component" value="Unassembled WGS sequence"/>
</dbReference>
<protein>
    <submittedName>
        <fullName evidence="2">Uncharacterized protein</fullName>
    </submittedName>
</protein>
<gene>
    <name evidence="2" type="ORF">BDP27DRAFT_1320016</name>
</gene>
<keyword evidence="3" id="KW-1185">Reference proteome</keyword>
<name>A0A9P5PUS2_9AGAR</name>
<evidence type="ECO:0000313" key="2">
    <source>
        <dbReference type="EMBL" id="KAF9072801.1"/>
    </source>
</evidence>
<evidence type="ECO:0000256" key="1">
    <source>
        <dbReference type="SAM" id="MobiDB-lite"/>
    </source>
</evidence>
<sequence length="69" mass="7849">MGMVMEMKAKKKILKSSWSLRRAPSTFGKYLRHKPGILLCSMRIIPDNNGLSSHGYHPQPHLPKSLNPH</sequence>
<dbReference type="AlphaFoldDB" id="A0A9P5PUS2"/>
<reference evidence="2" key="1">
    <citation type="submission" date="2020-11" db="EMBL/GenBank/DDBJ databases">
        <authorList>
            <consortium name="DOE Joint Genome Institute"/>
            <person name="Ahrendt S."/>
            <person name="Riley R."/>
            <person name="Andreopoulos W."/>
            <person name="Labutti K."/>
            <person name="Pangilinan J."/>
            <person name="Ruiz-Duenas F.J."/>
            <person name="Barrasa J.M."/>
            <person name="Sanchez-Garcia M."/>
            <person name="Camarero S."/>
            <person name="Miyauchi S."/>
            <person name="Serrano A."/>
            <person name="Linde D."/>
            <person name="Babiker R."/>
            <person name="Drula E."/>
            <person name="Ayuso-Fernandez I."/>
            <person name="Pacheco R."/>
            <person name="Padilla G."/>
            <person name="Ferreira P."/>
            <person name="Barriuso J."/>
            <person name="Kellner H."/>
            <person name="Castanera R."/>
            <person name="Alfaro M."/>
            <person name="Ramirez L."/>
            <person name="Pisabarro A.G."/>
            <person name="Kuo A."/>
            <person name="Tritt A."/>
            <person name="Lipzen A."/>
            <person name="He G."/>
            <person name="Yan M."/>
            <person name="Ng V."/>
            <person name="Cullen D."/>
            <person name="Martin F."/>
            <person name="Rosso M.-N."/>
            <person name="Henrissat B."/>
            <person name="Hibbett D."/>
            <person name="Martinez A.T."/>
            <person name="Grigoriev I.V."/>
        </authorList>
    </citation>
    <scope>NUCLEOTIDE SEQUENCE</scope>
    <source>
        <strain evidence="2">AH 40177</strain>
    </source>
</reference>
<accession>A0A9P5PUS2</accession>
<proteinExistence type="predicted"/>